<reference evidence="9 10" key="1">
    <citation type="journal article" date="2009" name="Science">
        <title>Green evolution and dynamic adaptations revealed by genomes of the marine picoeukaryotes Micromonas.</title>
        <authorList>
            <person name="Worden A.Z."/>
            <person name="Lee J.H."/>
            <person name="Mock T."/>
            <person name="Rouze P."/>
            <person name="Simmons M.P."/>
            <person name="Aerts A.L."/>
            <person name="Allen A.E."/>
            <person name="Cuvelier M.L."/>
            <person name="Derelle E."/>
            <person name="Everett M.V."/>
            <person name="Foulon E."/>
            <person name="Grimwood J."/>
            <person name="Gundlach H."/>
            <person name="Henrissat B."/>
            <person name="Napoli C."/>
            <person name="McDonald S.M."/>
            <person name="Parker M.S."/>
            <person name="Rombauts S."/>
            <person name="Salamov A."/>
            <person name="Von Dassow P."/>
            <person name="Badger J.H."/>
            <person name="Coutinho P.M."/>
            <person name="Demir E."/>
            <person name="Dubchak I."/>
            <person name="Gentemann C."/>
            <person name="Eikrem W."/>
            <person name="Gready J.E."/>
            <person name="John U."/>
            <person name="Lanier W."/>
            <person name="Lindquist E.A."/>
            <person name="Lucas S."/>
            <person name="Mayer K.F."/>
            <person name="Moreau H."/>
            <person name="Not F."/>
            <person name="Otillar R."/>
            <person name="Panaud O."/>
            <person name="Pangilinan J."/>
            <person name="Paulsen I."/>
            <person name="Piegu B."/>
            <person name="Poliakov A."/>
            <person name="Robbens S."/>
            <person name="Schmutz J."/>
            <person name="Toulza E."/>
            <person name="Wyss T."/>
            <person name="Zelensky A."/>
            <person name="Zhou K."/>
            <person name="Armbrust E.V."/>
            <person name="Bhattacharya D."/>
            <person name="Goodenough U.W."/>
            <person name="Van de Peer Y."/>
            <person name="Grigoriev I.V."/>
        </authorList>
    </citation>
    <scope>NUCLEOTIDE SEQUENCE [LARGE SCALE GENOMIC DNA]</scope>
    <source>
        <strain evidence="10">RCC299 / NOUM17</strain>
    </source>
</reference>
<evidence type="ECO:0000256" key="3">
    <source>
        <dbReference type="ARBA" id="ARBA00022840"/>
    </source>
</evidence>
<protein>
    <recommendedName>
        <fullName evidence="6">Ribulose bisphosphate carboxylase/oxygenase activase, chloroplastic</fullName>
        <shortName evidence="6">RA</shortName>
        <shortName evidence="6">RuBisCO activase</shortName>
    </recommendedName>
</protein>
<keyword evidence="3 6" id="KW-0067">ATP-binding</keyword>
<name>C1E7G4_MICCC</name>
<feature type="non-terminal residue" evidence="9">
    <location>
        <position position="396"/>
    </location>
</feature>
<dbReference type="AlphaFoldDB" id="C1E7G4"/>
<keyword evidence="6" id="KW-0934">Plastid</keyword>
<organism evidence="9 10">
    <name type="scientific">Micromonas commoda (strain RCC299 / NOUM17 / CCMP2709)</name>
    <name type="common">Picoplanktonic green alga</name>
    <dbReference type="NCBI Taxonomy" id="296587"/>
    <lineage>
        <taxon>Eukaryota</taxon>
        <taxon>Viridiplantae</taxon>
        <taxon>Chlorophyta</taxon>
        <taxon>Mamiellophyceae</taxon>
        <taxon>Mamiellales</taxon>
        <taxon>Mamiellaceae</taxon>
        <taxon>Micromonas</taxon>
    </lineage>
</organism>
<dbReference type="Gene3D" id="1.10.8.1070">
    <property type="match status" value="1"/>
</dbReference>
<dbReference type="GO" id="GO:0016887">
    <property type="term" value="F:ATP hydrolysis activity"/>
    <property type="evidence" value="ECO:0007669"/>
    <property type="project" value="UniProtKB-UniRule"/>
</dbReference>
<dbReference type="SUPFAM" id="SSF52540">
    <property type="entry name" value="P-loop containing nucleoside triphosphate hydrolases"/>
    <property type="match status" value="1"/>
</dbReference>
<dbReference type="KEGG" id="mis:MICPUN_82312"/>
<evidence type="ECO:0000256" key="4">
    <source>
        <dbReference type="ARBA" id="ARBA00025556"/>
    </source>
</evidence>
<dbReference type="GO" id="GO:0046863">
    <property type="term" value="F:ribulose-1,5-bisphosphate carboxylase/oxygenase activator activity"/>
    <property type="evidence" value="ECO:0007669"/>
    <property type="project" value="UniProtKB-UniRule"/>
</dbReference>
<dbReference type="PANTHER" id="PTHR32429">
    <property type="match status" value="1"/>
</dbReference>
<dbReference type="InParanoid" id="C1E7G4"/>
<keyword evidence="2 6" id="KW-0547">Nucleotide-binding</keyword>
<keyword evidence="10" id="KW-1185">Reference proteome</keyword>
<dbReference type="InterPro" id="IPR044960">
    <property type="entry name" value="RCA-like"/>
</dbReference>
<accession>C1E7G4</accession>
<evidence type="ECO:0000256" key="1">
    <source>
        <dbReference type="ARBA" id="ARBA00004470"/>
    </source>
</evidence>
<dbReference type="Proteomes" id="UP000002009">
    <property type="component" value="Chromosome 5"/>
</dbReference>
<dbReference type="Pfam" id="PF00004">
    <property type="entry name" value="AAA"/>
    <property type="match status" value="1"/>
</dbReference>
<comment type="similarity">
    <text evidence="5 6">Belongs to the RuBisCO activase family.</text>
</comment>
<dbReference type="OMA" id="QQSSWEA"/>
<proteinExistence type="inferred from homology"/>
<evidence type="ECO:0000256" key="2">
    <source>
        <dbReference type="ARBA" id="ARBA00022741"/>
    </source>
</evidence>
<dbReference type="GO" id="GO:0005524">
    <property type="term" value="F:ATP binding"/>
    <property type="evidence" value="ECO:0007669"/>
    <property type="project" value="UniProtKB-UniRule"/>
</dbReference>
<dbReference type="FunCoup" id="C1E7G4">
    <property type="interactions" value="557"/>
</dbReference>
<dbReference type="Gene3D" id="3.40.50.300">
    <property type="entry name" value="P-loop containing nucleotide triphosphate hydrolases"/>
    <property type="match status" value="1"/>
</dbReference>
<dbReference type="GO" id="GO:0009570">
    <property type="term" value="C:chloroplast stroma"/>
    <property type="evidence" value="ECO:0007669"/>
    <property type="project" value="UniProtKB-SubCell"/>
</dbReference>
<dbReference type="InterPro" id="IPR003959">
    <property type="entry name" value="ATPase_AAA_core"/>
</dbReference>
<evidence type="ECO:0000256" key="5">
    <source>
        <dbReference type="ARBA" id="ARBA00025781"/>
    </source>
</evidence>
<sequence>MPGTSSTASAWTARCACGSPLRRARVQSRGSRSSKARFTAAPATLVTPRAYSSDDEGVEYHDYWKSDKEHRSSWTTRESTQAAKGVDYLVELGRQSENMNTAVGARYGVVDDVFAGKNNSKFNLGADSDIASGKLRYTMERSFNNLVGEFHVPKQFVDRVALHIAKNLLMDSTNPGVGENALGLTRVPLILGIWGSKGCGKTFNLELACKALGVHPVVMSAGELEDEWAGEPGRLIRRRYRHAAEIMKVRGKATCLIINDIDAGVGWFKQTQATVNTQMVMGTLMNICDHPNFVSNEEDDEIHAYRDDEYIRRVPIIITGNDLSTLYAPLLRDGRMDKFYWSPTREDICDMVHAMYKDDDVPRATVERLVQAYSHQPLDFFGAIRSRMYDEAIARW</sequence>
<comment type="subcellular location">
    <subcellularLocation>
        <location evidence="1 6">Plastid</location>
        <location evidence="1 6">Chloroplast stroma</location>
    </subcellularLocation>
</comment>
<evidence type="ECO:0000259" key="8">
    <source>
        <dbReference type="Pfam" id="PF21228"/>
    </source>
</evidence>
<feature type="domain" description="Ribulose bisphosphate carboxylase/oxygenase activase AAA helical" evidence="8">
    <location>
        <begin position="345"/>
        <end position="396"/>
    </location>
</feature>
<feature type="domain" description="ATPase AAA-type core" evidence="7">
    <location>
        <begin position="193"/>
        <end position="342"/>
    </location>
</feature>
<dbReference type="PANTHER" id="PTHR32429:SF11">
    <property type="entry name" value="RIBULOSE BISPHOSPHATE CARBOXYLASE_OXYGENASE ACTIVASE, CHLOROPLASTIC"/>
    <property type="match status" value="1"/>
</dbReference>
<evidence type="ECO:0000256" key="6">
    <source>
        <dbReference type="RuleBase" id="RU369045"/>
    </source>
</evidence>
<evidence type="ECO:0000313" key="9">
    <source>
        <dbReference type="EMBL" id="ACO63975.1"/>
    </source>
</evidence>
<dbReference type="GeneID" id="8243633"/>
<dbReference type="InterPro" id="IPR048571">
    <property type="entry name" value="RuBisCO_activase_AAA_helical"/>
</dbReference>
<gene>
    <name evidence="9" type="ORF">MICPUN_82312</name>
</gene>
<evidence type="ECO:0000313" key="10">
    <source>
        <dbReference type="Proteomes" id="UP000002009"/>
    </source>
</evidence>
<keyword evidence="6" id="KW-0150">Chloroplast</keyword>
<evidence type="ECO:0000259" key="7">
    <source>
        <dbReference type="Pfam" id="PF00004"/>
    </source>
</evidence>
<dbReference type="InterPro" id="IPR027417">
    <property type="entry name" value="P-loop_NTPase"/>
</dbReference>
<dbReference type="eggNOG" id="KOG0651">
    <property type="taxonomic scope" value="Eukaryota"/>
</dbReference>
<dbReference type="Pfam" id="PF21228">
    <property type="entry name" value="RuBisCO_activase_AAA_helical"/>
    <property type="match status" value="1"/>
</dbReference>
<dbReference type="RefSeq" id="XP_002502717.1">
    <property type="nucleotide sequence ID" value="XM_002502671.1"/>
</dbReference>
<dbReference type="OrthoDB" id="2014558at2759"/>
<comment type="function">
    <text evidence="4 6">Activation of RuBisCO (ribulose-1,5-bisphosphate carboxylase/oxygenase; EC 4.1.1.39) involves the ATP-dependent carboxylation of the epsilon-amino group of lysine leading to a carbamate structure.</text>
</comment>
<dbReference type="STRING" id="296587.C1E7G4"/>
<dbReference type="EMBL" id="CP001326">
    <property type="protein sequence ID" value="ACO63975.1"/>
    <property type="molecule type" value="Genomic_DNA"/>
</dbReference>